<keyword evidence="3" id="KW-1185">Reference proteome</keyword>
<reference evidence="2 3" key="1">
    <citation type="submission" date="2023-05" db="EMBL/GenBank/DDBJ databases">
        <title>Streptantibioticus silvisoli sp. nov., acidotolerant actinomycetes 1 from pine litter.</title>
        <authorList>
            <person name="Swiecimska M."/>
            <person name="Golinska P."/>
            <person name="Sangal V."/>
            <person name="Wachnowicz B."/>
            <person name="Goodfellow M."/>
        </authorList>
    </citation>
    <scope>NUCLEOTIDE SEQUENCE [LARGE SCALE GENOMIC DNA]</scope>
    <source>
        <strain evidence="2 3">DSM 42109</strain>
    </source>
</reference>
<accession>A0ABT6ZVH7</accession>
<gene>
    <name evidence="2" type="ORF">NMN56_014025</name>
</gene>
<evidence type="ECO:0000256" key="1">
    <source>
        <dbReference type="SAM" id="MobiDB-lite"/>
    </source>
</evidence>
<feature type="compositionally biased region" description="Basic and acidic residues" evidence="1">
    <location>
        <begin position="1"/>
        <end position="12"/>
    </location>
</feature>
<feature type="region of interest" description="Disordered" evidence="1">
    <location>
        <begin position="1"/>
        <end position="43"/>
    </location>
</feature>
<protein>
    <recommendedName>
        <fullName evidence="4">HEAT repeat-containing protein</fullName>
    </recommendedName>
</protein>
<name>A0ABT6ZVH7_9ACTN</name>
<sequence length="471" mass="50418">MTSSRTPRDTRLRLVPQQPVAAARRTVTTRRSRSTPRPPDGVLPREQLARHARASLADAVRLARWAAHTHASLRTTAEAEDAAAALRMPVHLVRAHWDRARLAGLVELHGDIARAGWRLRAWDRDDSAVLRGWVALFDAWSLAHPPPAPHEQGLVAEIVEAVPQFLSVMHLSGGPVTFPLLHDLLAQRIAELRAERDPEPRTAVGVALPGLLEWALDGLSAVGALTRCPDEDVHEDPGAGAGNGEAGRARQGSAVLTPLGNWAVWTKLEQICVAAQSPAGNIERSAEEMLRGCARMTPGPARDEYRAWLAARPTGPAVTELLEAARGQDALIRGLAFEALRVVGAPAEEAVNAAADEPTLRPYALLWLAEQAGTDPEDLAGGAPGVLTREEATWLWVDTAAAVTDHGEERLLVDHLGTAVQSSVPGLIREVRATGHPRTVQVLVALAAAHPDPALAKAVRRAAFQVHTGGE</sequence>
<dbReference type="EMBL" id="JANCPR020000012">
    <property type="protein sequence ID" value="MDJ1133060.1"/>
    <property type="molecule type" value="Genomic_DNA"/>
</dbReference>
<evidence type="ECO:0000313" key="3">
    <source>
        <dbReference type="Proteomes" id="UP001214441"/>
    </source>
</evidence>
<proteinExistence type="predicted"/>
<dbReference type="RefSeq" id="WP_274044619.1">
    <property type="nucleotide sequence ID" value="NZ_JANCPR020000012.1"/>
</dbReference>
<comment type="caution">
    <text evidence="2">The sequence shown here is derived from an EMBL/GenBank/DDBJ whole genome shotgun (WGS) entry which is preliminary data.</text>
</comment>
<evidence type="ECO:0008006" key="4">
    <source>
        <dbReference type="Google" id="ProtNLM"/>
    </source>
</evidence>
<feature type="region of interest" description="Disordered" evidence="1">
    <location>
        <begin position="230"/>
        <end position="249"/>
    </location>
</feature>
<organism evidence="2 3">
    <name type="scientific">Streptomyces iconiensis</name>
    <dbReference type="NCBI Taxonomy" id="1384038"/>
    <lineage>
        <taxon>Bacteria</taxon>
        <taxon>Bacillati</taxon>
        <taxon>Actinomycetota</taxon>
        <taxon>Actinomycetes</taxon>
        <taxon>Kitasatosporales</taxon>
        <taxon>Streptomycetaceae</taxon>
        <taxon>Streptomyces</taxon>
    </lineage>
</organism>
<dbReference type="Proteomes" id="UP001214441">
    <property type="component" value="Unassembled WGS sequence"/>
</dbReference>
<evidence type="ECO:0000313" key="2">
    <source>
        <dbReference type="EMBL" id="MDJ1133060.1"/>
    </source>
</evidence>